<keyword evidence="9" id="KW-0406">Ion transport</keyword>
<dbReference type="GO" id="GO:0015344">
    <property type="term" value="F:siderophore uptake transmembrane transporter activity"/>
    <property type="evidence" value="ECO:0007669"/>
    <property type="project" value="TreeGrafter"/>
</dbReference>
<dbReference type="GO" id="GO:0009279">
    <property type="term" value="C:cell outer membrane"/>
    <property type="evidence" value="ECO:0007669"/>
    <property type="project" value="UniProtKB-SubCell"/>
</dbReference>
<dbReference type="Pfam" id="PF07715">
    <property type="entry name" value="Plug"/>
    <property type="match status" value="1"/>
</dbReference>
<dbReference type="NCBIfam" id="TIGR01783">
    <property type="entry name" value="TonB-siderophor"/>
    <property type="match status" value="1"/>
</dbReference>
<comment type="similarity">
    <text evidence="2 14 16">Belongs to the TonB-dependent receptor family.</text>
</comment>
<feature type="domain" description="TonB-dependent receptor plug" evidence="19">
    <location>
        <begin position="64"/>
        <end position="159"/>
    </location>
</feature>
<keyword evidence="11 14" id="KW-0472">Membrane</keyword>
<dbReference type="Pfam" id="PF00593">
    <property type="entry name" value="TonB_dep_Rec_b-barrel"/>
    <property type="match status" value="1"/>
</dbReference>
<dbReference type="FunFam" id="2.170.130.10:FF:000001">
    <property type="entry name" value="Catecholate siderophore TonB-dependent receptor"/>
    <property type="match status" value="1"/>
</dbReference>
<feature type="chain" id="PRO_5044618072" evidence="17">
    <location>
        <begin position="24"/>
        <end position="709"/>
    </location>
</feature>
<dbReference type="InterPro" id="IPR036942">
    <property type="entry name" value="Beta-barrel_TonB_sf"/>
</dbReference>
<dbReference type="RefSeq" id="WP_145873750.1">
    <property type="nucleotide sequence ID" value="NZ_CP046904.1"/>
</dbReference>
<evidence type="ECO:0000313" key="23">
    <source>
        <dbReference type="Proteomes" id="UP000437862"/>
    </source>
</evidence>
<proteinExistence type="inferred from homology"/>
<evidence type="ECO:0000256" key="5">
    <source>
        <dbReference type="ARBA" id="ARBA00022496"/>
    </source>
</evidence>
<organism evidence="21 22">
    <name type="scientific">Pseudoduganella flava</name>
    <dbReference type="NCBI Taxonomy" id="871742"/>
    <lineage>
        <taxon>Bacteria</taxon>
        <taxon>Pseudomonadati</taxon>
        <taxon>Pseudomonadota</taxon>
        <taxon>Betaproteobacteria</taxon>
        <taxon>Burkholderiales</taxon>
        <taxon>Oxalobacteraceae</taxon>
        <taxon>Telluria group</taxon>
        <taxon>Pseudoduganella</taxon>
    </lineage>
</organism>
<evidence type="ECO:0000256" key="11">
    <source>
        <dbReference type="ARBA" id="ARBA00023136"/>
    </source>
</evidence>
<reference evidence="20 23" key="3">
    <citation type="submission" date="2019-12" db="EMBL/GenBank/DDBJ databases">
        <title>Draft Genome Sequences of Six Type Strains of the Genus Massilia.</title>
        <authorList>
            <person name="Miess H."/>
            <person name="Frediansyah A."/>
            <person name="Goeker M."/>
            <person name="Gross H."/>
        </authorList>
    </citation>
    <scope>NUCLEOTIDE SEQUENCE [LARGE SCALE GENOMIC DNA]</scope>
    <source>
        <strain evidence="20 23">DSM 26639</strain>
    </source>
</reference>
<protein>
    <submittedName>
        <fullName evidence="21">Catecholate siderophore receptor</fullName>
    </submittedName>
    <submittedName>
        <fullName evidence="20">TonB-dependent siderophore receptor</fullName>
    </submittedName>
</protein>
<dbReference type="Proteomes" id="UP000437862">
    <property type="component" value="Chromosome"/>
</dbReference>
<dbReference type="Gene3D" id="2.170.130.10">
    <property type="entry name" value="TonB-dependent receptor, plug domain"/>
    <property type="match status" value="1"/>
</dbReference>
<dbReference type="GO" id="GO:0015891">
    <property type="term" value="P:siderophore transport"/>
    <property type="evidence" value="ECO:0007669"/>
    <property type="project" value="InterPro"/>
</dbReference>
<dbReference type="EMBL" id="CP046904">
    <property type="protein sequence ID" value="QGZ38343.1"/>
    <property type="molecule type" value="Genomic_DNA"/>
</dbReference>
<evidence type="ECO:0000313" key="22">
    <source>
        <dbReference type="Proteomes" id="UP000315112"/>
    </source>
</evidence>
<evidence type="ECO:0000256" key="15">
    <source>
        <dbReference type="PROSITE-ProRule" id="PRU10144"/>
    </source>
</evidence>
<keyword evidence="13 14" id="KW-0998">Cell outer membrane</keyword>
<feature type="short sequence motif" description="TonB C-terminal box" evidence="15">
    <location>
        <begin position="692"/>
        <end position="709"/>
    </location>
</feature>
<evidence type="ECO:0000313" key="21">
    <source>
        <dbReference type="EMBL" id="TWI50117.1"/>
    </source>
</evidence>
<dbReference type="AlphaFoldDB" id="A0A562Q0C4"/>
<dbReference type="InterPro" id="IPR012910">
    <property type="entry name" value="Plug_dom"/>
</dbReference>
<reference evidence="21 22" key="1">
    <citation type="journal article" date="2015" name="Stand. Genomic Sci.">
        <title>Genomic Encyclopedia of Bacterial and Archaeal Type Strains, Phase III: the genomes of soil and plant-associated and newly described type strains.</title>
        <authorList>
            <person name="Whitman W.B."/>
            <person name="Woyke T."/>
            <person name="Klenk H.P."/>
            <person name="Zhou Y."/>
            <person name="Lilburn T.G."/>
            <person name="Beck B.J."/>
            <person name="De Vos P."/>
            <person name="Vandamme P."/>
            <person name="Eisen J.A."/>
            <person name="Garrity G."/>
            <person name="Hugenholtz P."/>
            <person name="Kyrpides N.C."/>
        </authorList>
    </citation>
    <scope>NUCLEOTIDE SEQUENCE [LARGE SCALE GENOMIC DNA]</scope>
    <source>
        <strain evidence="21 22">CGMCC 1.10685</strain>
    </source>
</reference>
<keyword evidence="23" id="KW-1185">Reference proteome</keyword>
<reference evidence="21" key="2">
    <citation type="submission" date="2019-07" db="EMBL/GenBank/DDBJ databases">
        <authorList>
            <person name="Whitman W."/>
            <person name="Huntemann M."/>
            <person name="Clum A."/>
            <person name="Pillay M."/>
            <person name="Palaniappan K."/>
            <person name="Varghese N."/>
            <person name="Mikhailova N."/>
            <person name="Stamatis D."/>
            <person name="Reddy T."/>
            <person name="Daum C."/>
            <person name="Shapiro N."/>
            <person name="Ivanova N."/>
            <person name="Kyrpides N."/>
            <person name="Woyke T."/>
        </authorList>
    </citation>
    <scope>NUCLEOTIDE SEQUENCE</scope>
    <source>
        <strain evidence="21">CGMCC 1.10685</strain>
    </source>
</reference>
<evidence type="ECO:0000256" key="17">
    <source>
        <dbReference type="SAM" id="SignalP"/>
    </source>
</evidence>
<evidence type="ECO:0000256" key="16">
    <source>
        <dbReference type="RuleBase" id="RU003357"/>
    </source>
</evidence>
<dbReference type="Gene3D" id="2.40.170.20">
    <property type="entry name" value="TonB-dependent receptor, beta-barrel domain"/>
    <property type="match status" value="1"/>
</dbReference>
<evidence type="ECO:0000256" key="3">
    <source>
        <dbReference type="ARBA" id="ARBA00022448"/>
    </source>
</evidence>
<keyword evidence="4 14" id="KW-1134">Transmembrane beta strand</keyword>
<dbReference type="InterPro" id="IPR010917">
    <property type="entry name" value="TonB_rcpt_CS"/>
</dbReference>
<accession>A0A562Q0C4</accession>
<evidence type="ECO:0000313" key="20">
    <source>
        <dbReference type="EMBL" id="QGZ38343.1"/>
    </source>
</evidence>
<dbReference type="InterPro" id="IPR000531">
    <property type="entry name" value="Beta-barrel_TonB"/>
</dbReference>
<feature type="domain" description="TonB-dependent receptor-like beta-barrel" evidence="18">
    <location>
        <begin position="235"/>
        <end position="676"/>
    </location>
</feature>
<keyword evidence="3 14" id="KW-0813">Transport</keyword>
<name>A0A562Q0C4_9BURK</name>
<evidence type="ECO:0000256" key="12">
    <source>
        <dbReference type="ARBA" id="ARBA00023170"/>
    </source>
</evidence>
<gene>
    <name evidence="20" type="ORF">GO485_04265</name>
    <name evidence="21" type="ORF">IP92_01346</name>
</gene>
<keyword evidence="12 21" id="KW-0675">Receptor</keyword>
<keyword evidence="6 14" id="KW-0812">Transmembrane</keyword>
<keyword evidence="10 16" id="KW-0798">TonB box</keyword>
<evidence type="ECO:0000256" key="8">
    <source>
        <dbReference type="ARBA" id="ARBA00023004"/>
    </source>
</evidence>
<dbReference type="InterPro" id="IPR039426">
    <property type="entry name" value="TonB-dep_rcpt-like"/>
</dbReference>
<dbReference type="InterPro" id="IPR037066">
    <property type="entry name" value="Plug_dom_sf"/>
</dbReference>
<dbReference type="PANTHER" id="PTHR32552">
    <property type="entry name" value="FERRICHROME IRON RECEPTOR-RELATED"/>
    <property type="match status" value="1"/>
</dbReference>
<dbReference type="PANTHER" id="PTHR32552:SF68">
    <property type="entry name" value="FERRICHROME OUTER MEMBRANE TRANSPORTER_PHAGE RECEPTOR"/>
    <property type="match status" value="1"/>
</dbReference>
<keyword evidence="7 17" id="KW-0732">Signal</keyword>
<dbReference type="Proteomes" id="UP000315112">
    <property type="component" value="Unassembled WGS sequence"/>
</dbReference>
<evidence type="ECO:0000256" key="13">
    <source>
        <dbReference type="ARBA" id="ARBA00023237"/>
    </source>
</evidence>
<evidence type="ECO:0000256" key="1">
    <source>
        <dbReference type="ARBA" id="ARBA00004571"/>
    </source>
</evidence>
<evidence type="ECO:0000256" key="10">
    <source>
        <dbReference type="ARBA" id="ARBA00023077"/>
    </source>
</evidence>
<dbReference type="GO" id="GO:0038023">
    <property type="term" value="F:signaling receptor activity"/>
    <property type="evidence" value="ECO:0007669"/>
    <property type="project" value="InterPro"/>
</dbReference>
<comment type="subcellular location">
    <subcellularLocation>
        <location evidence="1 14">Cell outer membrane</location>
        <topology evidence="1 14">Multi-pass membrane protein</topology>
    </subcellularLocation>
</comment>
<evidence type="ECO:0000259" key="18">
    <source>
        <dbReference type="Pfam" id="PF00593"/>
    </source>
</evidence>
<evidence type="ECO:0000256" key="7">
    <source>
        <dbReference type="ARBA" id="ARBA00022729"/>
    </source>
</evidence>
<evidence type="ECO:0000256" key="2">
    <source>
        <dbReference type="ARBA" id="ARBA00009810"/>
    </source>
</evidence>
<dbReference type="InterPro" id="IPR010105">
    <property type="entry name" value="TonB_sidphr_rcpt"/>
</dbReference>
<dbReference type="PROSITE" id="PS01156">
    <property type="entry name" value="TONB_DEPENDENT_REC_2"/>
    <property type="match status" value="1"/>
</dbReference>
<evidence type="ECO:0000256" key="14">
    <source>
        <dbReference type="PROSITE-ProRule" id="PRU01360"/>
    </source>
</evidence>
<dbReference type="EMBL" id="VLKW01000002">
    <property type="protein sequence ID" value="TWI50117.1"/>
    <property type="molecule type" value="Genomic_DNA"/>
</dbReference>
<dbReference type="SUPFAM" id="SSF56935">
    <property type="entry name" value="Porins"/>
    <property type="match status" value="1"/>
</dbReference>
<dbReference type="PROSITE" id="PS52016">
    <property type="entry name" value="TONB_DEPENDENT_REC_3"/>
    <property type="match status" value="1"/>
</dbReference>
<evidence type="ECO:0000256" key="9">
    <source>
        <dbReference type="ARBA" id="ARBA00023065"/>
    </source>
</evidence>
<keyword evidence="5" id="KW-0410">Iron transport</keyword>
<evidence type="ECO:0000256" key="6">
    <source>
        <dbReference type="ARBA" id="ARBA00022692"/>
    </source>
</evidence>
<feature type="signal peptide" evidence="17">
    <location>
        <begin position="1"/>
        <end position="23"/>
    </location>
</feature>
<sequence>MMLRKTPIALAAALAVQFHTAIAATAPLDEPAGAVDAVVTITGKGAAPYNPSTSTSALKIDAPLRDIPQTVNVIPEQLLRDQRALSMEDAMKSIPGVGLSHGDGQRDQVTLRGFSAIADQFVDGLRDDALYFRDLSNIERIEVLKGPAAVLYGRGSSGGLINRITKKPGSDTSEVAVTVGSHDQRRGEVDIARKLGDNGMAFRVTGAIERSDSYRDQQFLERDAIAPSLLLPLGASTTLLLQLEHLSDRRVTDFGIPSYQGRPVSVPAGTYYGAANARDADFSQAEVTAGGFTLEHRFSETLSVRNAFRKYDYTLDRNNTLVGSVNEAAKTASLNRTNLRREEDGWFNQTEITQTASLAGMTHKLLYGVEFGKQNKDQVNRSRNNVATVALFNPVLPVLPLKVDTAPSTDNLGIFTTRGGYVQDLVELTANWKALAGVRYDRFEQETRERRAGQPNLYRVDTAWSPRAGLVWQPTAAQSYYASYSKSFQPSAEAFALAANNAQIAPEETTNKEVGGKFDFLGGAVSATAALFRLERTNIKYTDPVTNLLVPVGTQRSDGLELTLAGQLGQGWEVWSGYSYLDAKVTSSPALDSSDNVIKRVPIEGKRATLTPRHSGNVWLAKSFGGGWRAGLGVNAVASRFANPGNTVTLPGYARVDAMVGYKIGAVDLQVNVNNLLDREYIVSGHGSSPNLNLPGGPRNVRVTGRYRF</sequence>
<dbReference type="CDD" id="cd01347">
    <property type="entry name" value="ligand_gated_channel"/>
    <property type="match status" value="1"/>
</dbReference>
<keyword evidence="8" id="KW-0408">Iron</keyword>
<evidence type="ECO:0000256" key="4">
    <source>
        <dbReference type="ARBA" id="ARBA00022452"/>
    </source>
</evidence>
<evidence type="ECO:0000259" key="19">
    <source>
        <dbReference type="Pfam" id="PF07715"/>
    </source>
</evidence>
<dbReference type="OrthoDB" id="9790771at2"/>